<dbReference type="Proteomes" id="UP001275084">
    <property type="component" value="Unassembled WGS sequence"/>
</dbReference>
<comment type="caution">
    <text evidence="1">The sequence shown here is derived from an EMBL/GenBank/DDBJ whole genome shotgun (WGS) entry which is preliminary data.</text>
</comment>
<dbReference type="InterPro" id="IPR039582">
    <property type="entry name" value="THTPA"/>
</dbReference>
<proteinExistence type="predicted"/>
<dbReference type="PANTHER" id="PTHR14586">
    <property type="entry name" value="THIAMINE-TRIPHOSPHATASE"/>
    <property type="match status" value="1"/>
</dbReference>
<dbReference type="CDD" id="cd07758">
    <property type="entry name" value="ThTPase"/>
    <property type="match status" value="1"/>
</dbReference>
<dbReference type="GO" id="GO:0006772">
    <property type="term" value="P:thiamine metabolic process"/>
    <property type="evidence" value="ECO:0007669"/>
    <property type="project" value="InterPro"/>
</dbReference>
<dbReference type="InterPro" id="IPR033469">
    <property type="entry name" value="CYTH-like_dom_sf"/>
</dbReference>
<dbReference type="GO" id="GO:0000287">
    <property type="term" value="F:magnesium ion binding"/>
    <property type="evidence" value="ECO:0007669"/>
    <property type="project" value="TreeGrafter"/>
</dbReference>
<accession>A0AAJ0HAH7</accession>
<reference evidence="1" key="1">
    <citation type="journal article" date="2023" name="Mol. Phylogenet. Evol.">
        <title>Genome-scale phylogeny and comparative genomics of the fungal order Sordariales.</title>
        <authorList>
            <person name="Hensen N."/>
            <person name="Bonometti L."/>
            <person name="Westerberg I."/>
            <person name="Brannstrom I.O."/>
            <person name="Guillou S."/>
            <person name="Cros-Aarteil S."/>
            <person name="Calhoun S."/>
            <person name="Haridas S."/>
            <person name="Kuo A."/>
            <person name="Mondo S."/>
            <person name="Pangilinan J."/>
            <person name="Riley R."/>
            <person name="LaButti K."/>
            <person name="Andreopoulos B."/>
            <person name="Lipzen A."/>
            <person name="Chen C."/>
            <person name="Yan M."/>
            <person name="Daum C."/>
            <person name="Ng V."/>
            <person name="Clum A."/>
            <person name="Steindorff A."/>
            <person name="Ohm R.A."/>
            <person name="Martin F."/>
            <person name="Silar P."/>
            <person name="Natvig D.O."/>
            <person name="Lalanne C."/>
            <person name="Gautier V."/>
            <person name="Ament-Velasquez S.L."/>
            <person name="Kruys A."/>
            <person name="Hutchinson M.I."/>
            <person name="Powell A.J."/>
            <person name="Barry K."/>
            <person name="Miller A.N."/>
            <person name="Grigoriev I.V."/>
            <person name="Debuchy R."/>
            <person name="Gladieux P."/>
            <person name="Hiltunen Thoren M."/>
            <person name="Johannesson H."/>
        </authorList>
    </citation>
    <scope>NUCLEOTIDE SEQUENCE</scope>
    <source>
        <strain evidence="1">CBS 955.72</strain>
    </source>
</reference>
<evidence type="ECO:0000313" key="2">
    <source>
        <dbReference type="Proteomes" id="UP001275084"/>
    </source>
</evidence>
<name>A0AAJ0HAH7_9PEZI</name>
<gene>
    <name evidence="1" type="ORF">B0T25DRAFT_571188</name>
</gene>
<dbReference type="InterPro" id="IPR012177">
    <property type="entry name" value="ThTPase_euk"/>
</dbReference>
<dbReference type="Gene3D" id="2.40.320.10">
    <property type="entry name" value="Hypothetical Protein Pfu-838710-001"/>
    <property type="match status" value="1"/>
</dbReference>
<evidence type="ECO:0000313" key="1">
    <source>
        <dbReference type="EMBL" id="KAK3346026.1"/>
    </source>
</evidence>
<dbReference type="SUPFAM" id="SSF55154">
    <property type="entry name" value="CYTH-like phosphatases"/>
    <property type="match status" value="1"/>
</dbReference>
<protein>
    <submittedName>
        <fullName evidence="1">CYTH-like domain-containing protein</fullName>
    </submittedName>
</protein>
<reference evidence="1" key="2">
    <citation type="submission" date="2023-06" db="EMBL/GenBank/DDBJ databases">
        <authorList>
            <consortium name="Lawrence Berkeley National Laboratory"/>
            <person name="Haridas S."/>
            <person name="Hensen N."/>
            <person name="Bonometti L."/>
            <person name="Westerberg I."/>
            <person name="Brannstrom I.O."/>
            <person name="Guillou S."/>
            <person name="Cros-Aarteil S."/>
            <person name="Calhoun S."/>
            <person name="Kuo A."/>
            <person name="Mondo S."/>
            <person name="Pangilinan J."/>
            <person name="Riley R."/>
            <person name="Labutti K."/>
            <person name="Andreopoulos B."/>
            <person name="Lipzen A."/>
            <person name="Chen C."/>
            <person name="Yanf M."/>
            <person name="Daum C."/>
            <person name="Ng V."/>
            <person name="Clum A."/>
            <person name="Steindorff A."/>
            <person name="Ohm R."/>
            <person name="Martin F."/>
            <person name="Silar P."/>
            <person name="Natvig D."/>
            <person name="Lalanne C."/>
            <person name="Gautier V."/>
            <person name="Ament-Velasquez S.L."/>
            <person name="Kruys A."/>
            <person name="Hutchinson M.I."/>
            <person name="Powell A.J."/>
            <person name="Barry K."/>
            <person name="Miller A.N."/>
            <person name="Grigoriev I.V."/>
            <person name="Debuchy R."/>
            <person name="Gladieux P."/>
            <person name="Thoren M.H."/>
            <person name="Johannesson H."/>
        </authorList>
    </citation>
    <scope>NUCLEOTIDE SEQUENCE</scope>
    <source>
        <strain evidence="1">CBS 955.72</strain>
    </source>
</reference>
<sequence length="216" mass="24426">MPPNLHPSRSILEVERKFLTLAVPNLTQHGGGSGRPHFASLRALPTTTIHDTYFDRHDALSAAGAWVRCRNGAWQAKIRRGGDLTNSRFEEVEDVGAIAGHVARVLGRAEGRDFGLRVMADFVTTREAWVADGEFVIVRDWMDFGHEVGEVELQEVVEGSEEEKGRRMEEMDCRIGRFMERYAWAFVVGKPKGKLVAYFEKLQRESGTAFPRTREH</sequence>
<dbReference type="PANTHER" id="PTHR14586:SF1">
    <property type="entry name" value="THIAMINE-TRIPHOSPHATASE"/>
    <property type="match status" value="1"/>
</dbReference>
<keyword evidence="2" id="KW-1185">Reference proteome</keyword>
<dbReference type="GO" id="GO:0042357">
    <property type="term" value="P:thiamine diphosphate metabolic process"/>
    <property type="evidence" value="ECO:0007669"/>
    <property type="project" value="TreeGrafter"/>
</dbReference>
<organism evidence="1 2">
    <name type="scientific">Lasiosphaeria hispida</name>
    <dbReference type="NCBI Taxonomy" id="260671"/>
    <lineage>
        <taxon>Eukaryota</taxon>
        <taxon>Fungi</taxon>
        <taxon>Dikarya</taxon>
        <taxon>Ascomycota</taxon>
        <taxon>Pezizomycotina</taxon>
        <taxon>Sordariomycetes</taxon>
        <taxon>Sordariomycetidae</taxon>
        <taxon>Sordariales</taxon>
        <taxon>Lasiosphaeriaceae</taxon>
        <taxon>Lasiosphaeria</taxon>
    </lineage>
</organism>
<dbReference type="EMBL" id="JAUIQD010000006">
    <property type="protein sequence ID" value="KAK3346026.1"/>
    <property type="molecule type" value="Genomic_DNA"/>
</dbReference>
<dbReference type="GO" id="GO:0050333">
    <property type="term" value="F:thiamine triphosphate phosphatase activity"/>
    <property type="evidence" value="ECO:0007669"/>
    <property type="project" value="InterPro"/>
</dbReference>
<dbReference type="AlphaFoldDB" id="A0AAJ0HAH7"/>